<dbReference type="InterPro" id="IPR014721">
    <property type="entry name" value="Ribsml_uS5_D2-typ_fold_subgr"/>
</dbReference>
<proteinExistence type="predicted"/>
<evidence type="ECO:0000259" key="1">
    <source>
        <dbReference type="Pfam" id="PF05362"/>
    </source>
</evidence>
<name>A0A6V7WXB7_MELEN</name>
<organism evidence="2 3">
    <name type="scientific">Meloidogyne enterolobii</name>
    <name type="common">Root-knot nematode worm</name>
    <name type="synonym">Meloidogyne mayaguensis</name>
    <dbReference type="NCBI Taxonomy" id="390850"/>
    <lineage>
        <taxon>Eukaryota</taxon>
        <taxon>Metazoa</taxon>
        <taxon>Ecdysozoa</taxon>
        <taxon>Nematoda</taxon>
        <taxon>Chromadorea</taxon>
        <taxon>Rhabditida</taxon>
        <taxon>Tylenchina</taxon>
        <taxon>Tylenchomorpha</taxon>
        <taxon>Tylenchoidea</taxon>
        <taxon>Meloidogynidae</taxon>
        <taxon>Meloidogyninae</taxon>
        <taxon>Meloidogyne</taxon>
    </lineage>
</organism>
<comment type="caution">
    <text evidence="2">The sequence shown here is derived from an EMBL/GenBank/DDBJ whole genome shotgun (WGS) entry which is preliminary data.</text>
</comment>
<protein>
    <recommendedName>
        <fullName evidence="1">Lon proteolytic domain-containing protein</fullName>
    </recommendedName>
</protein>
<dbReference type="GO" id="GO:0004176">
    <property type="term" value="F:ATP-dependent peptidase activity"/>
    <property type="evidence" value="ECO:0007669"/>
    <property type="project" value="InterPro"/>
</dbReference>
<gene>
    <name evidence="2" type="ORF">MENT_LOCUS44525</name>
</gene>
<accession>A0A6V7WXB7</accession>
<dbReference type="InterPro" id="IPR008269">
    <property type="entry name" value="Lon_proteolytic"/>
</dbReference>
<dbReference type="InterPro" id="IPR020568">
    <property type="entry name" value="Ribosomal_Su5_D2-typ_SF"/>
</dbReference>
<dbReference type="SUPFAM" id="SSF54211">
    <property type="entry name" value="Ribosomal protein S5 domain 2-like"/>
    <property type="match status" value="1"/>
</dbReference>
<evidence type="ECO:0000313" key="2">
    <source>
        <dbReference type="EMBL" id="CAD2191681.1"/>
    </source>
</evidence>
<feature type="domain" description="Lon proteolytic" evidence="1">
    <location>
        <begin position="2"/>
        <end position="68"/>
    </location>
</feature>
<evidence type="ECO:0000313" key="3">
    <source>
        <dbReference type="Proteomes" id="UP000580250"/>
    </source>
</evidence>
<dbReference type="AlphaFoldDB" id="A0A6V7WXB7"/>
<dbReference type="Gene3D" id="3.30.230.10">
    <property type="match status" value="1"/>
</dbReference>
<dbReference type="Proteomes" id="UP000580250">
    <property type="component" value="Unassembled WGS sequence"/>
</dbReference>
<dbReference type="GO" id="GO:0006508">
    <property type="term" value="P:proteolysis"/>
    <property type="evidence" value="ECO:0007669"/>
    <property type="project" value="InterPro"/>
</dbReference>
<dbReference type="Pfam" id="PF05362">
    <property type="entry name" value="Lon_C"/>
    <property type="match status" value="1"/>
</dbReference>
<sequence length="72" mass="8326">MAFIGQLNADGDLMEVGGVREKLNGAYTNKIDKIIMPTCMKYAVKELKKEFQEKFTFIYVDTFFDAVEYLFP</sequence>
<dbReference type="GO" id="GO:0004252">
    <property type="term" value="F:serine-type endopeptidase activity"/>
    <property type="evidence" value="ECO:0007669"/>
    <property type="project" value="InterPro"/>
</dbReference>
<reference evidence="2 3" key="1">
    <citation type="submission" date="2020-08" db="EMBL/GenBank/DDBJ databases">
        <authorList>
            <person name="Koutsovoulos G."/>
            <person name="Danchin GJ E."/>
        </authorList>
    </citation>
    <scope>NUCLEOTIDE SEQUENCE [LARGE SCALE GENOMIC DNA]</scope>
</reference>
<dbReference type="EMBL" id="CAJEWN010000892">
    <property type="protein sequence ID" value="CAD2191681.1"/>
    <property type="molecule type" value="Genomic_DNA"/>
</dbReference>